<dbReference type="RefSeq" id="WP_229115909.1">
    <property type="nucleotide sequence ID" value="NZ_NMVI01000007.1"/>
</dbReference>
<keyword evidence="6" id="KW-0812">Transmembrane</keyword>
<sequence>APTSPSQAEKNVEADTPPKVPTQLVSSEGEGAANYGFVDGDRLRSYGRLVDLNGDAIIGREVTIEQRDADGNLIATLGTSTTDNEGNFDFTVDLPQGWDDEDSRIVMAFEGDNVYEQAEAVLQADGEDATPAPETPATSAPESSAPESTGPHGDASEAPQQAQPEATHTGRATEGGLPSTGAGDMLPGLIALGITGAAAGVLLVHRRD</sequence>
<feature type="compositionally biased region" description="Low complexity" evidence="5">
    <location>
        <begin position="129"/>
        <end position="149"/>
    </location>
</feature>
<dbReference type="Proteomes" id="UP000216533">
    <property type="component" value="Unassembled WGS sequence"/>
</dbReference>
<name>A0A255EGI1_9ACTN</name>
<keyword evidence="3" id="KW-0732">Signal</keyword>
<dbReference type="InterPro" id="IPR019931">
    <property type="entry name" value="LPXTG_anchor"/>
</dbReference>
<evidence type="ECO:0000256" key="4">
    <source>
        <dbReference type="ARBA" id="ARBA00023088"/>
    </source>
</evidence>
<dbReference type="PROSITE" id="PS50847">
    <property type="entry name" value="GRAM_POS_ANCHORING"/>
    <property type="match status" value="1"/>
</dbReference>
<feature type="region of interest" description="Disordered" evidence="5">
    <location>
        <begin position="126"/>
        <end position="184"/>
    </location>
</feature>
<keyword evidence="4" id="KW-0572">Peptidoglycan-anchor</keyword>
<comment type="caution">
    <text evidence="8">The sequence shown here is derived from an EMBL/GenBank/DDBJ whole genome shotgun (WGS) entry which is preliminary data.</text>
</comment>
<keyword evidence="2" id="KW-0964">Secreted</keyword>
<organism evidence="8 9">
    <name type="scientific">Parenemella sanctibonifatiensis</name>
    <dbReference type="NCBI Taxonomy" id="2016505"/>
    <lineage>
        <taxon>Bacteria</taxon>
        <taxon>Bacillati</taxon>
        <taxon>Actinomycetota</taxon>
        <taxon>Actinomycetes</taxon>
        <taxon>Propionibacteriales</taxon>
        <taxon>Propionibacteriaceae</taxon>
        <taxon>Parenemella</taxon>
    </lineage>
</organism>
<evidence type="ECO:0000256" key="2">
    <source>
        <dbReference type="ARBA" id="ARBA00022525"/>
    </source>
</evidence>
<accession>A0A255EGI1</accession>
<keyword evidence="6" id="KW-0472">Membrane</keyword>
<keyword evidence="6" id="KW-1133">Transmembrane helix</keyword>
<reference evidence="8 9" key="1">
    <citation type="submission" date="2017-07" db="EMBL/GenBank/DDBJ databases">
        <title>Draft whole genome sequences of clinical Proprionibacteriaceae strains.</title>
        <authorList>
            <person name="Bernier A.-M."/>
            <person name="Bernard K."/>
            <person name="Domingo M.-C."/>
        </authorList>
    </citation>
    <scope>NUCLEOTIDE SEQUENCE [LARGE SCALE GENOMIC DNA]</scope>
    <source>
        <strain evidence="8 9">NML 160184</strain>
    </source>
</reference>
<gene>
    <name evidence="8" type="ORF">CGZ92_02280</name>
</gene>
<feature type="transmembrane region" description="Helical" evidence="6">
    <location>
        <begin position="185"/>
        <end position="204"/>
    </location>
</feature>
<evidence type="ECO:0000256" key="6">
    <source>
        <dbReference type="SAM" id="Phobius"/>
    </source>
</evidence>
<evidence type="ECO:0000256" key="5">
    <source>
        <dbReference type="SAM" id="MobiDB-lite"/>
    </source>
</evidence>
<dbReference type="EMBL" id="NMVI01000007">
    <property type="protein sequence ID" value="OYN90071.1"/>
    <property type="molecule type" value="Genomic_DNA"/>
</dbReference>
<feature type="non-terminal residue" evidence="8">
    <location>
        <position position="1"/>
    </location>
</feature>
<dbReference type="AlphaFoldDB" id="A0A255EGI1"/>
<feature type="domain" description="Gram-positive cocci surface proteins LPxTG" evidence="7">
    <location>
        <begin position="177"/>
        <end position="208"/>
    </location>
</feature>
<protein>
    <recommendedName>
        <fullName evidence="7">Gram-positive cocci surface proteins LPxTG domain-containing protein</fullName>
    </recommendedName>
</protein>
<evidence type="ECO:0000256" key="3">
    <source>
        <dbReference type="ARBA" id="ARBA00022729"/>
    </source>
</evidence>
<proteinExistence type="predicted"/>
<feature type="region of interest" description="Disordered" evidence="5">
    <location>
        <begin position="1"/>
        <end position="37"/>
    </location>
</feature>
<evidence type="ECO:0000256" key="1">
    <source>
        <dbReference type="ARBA" id="ARBA00022512"/>
    </source>
</evidence>
<keyword evidence="1" id="KW-0134">Cell wall</keyword>
<evidence type="ECO:0000259" key="7">
    <source>
        <dbReference type="PROSITE" id="PS50847"/>
    </source>
</evidence>
<evidence type="ECO:0000313" key="8">
    <source>
        <dbReference type="EMBL" id="OYN90071.1"/>
    </source>
</evidence>
<evidence type="ECO:0000313" key="9">
    <source>
        <dbReference type="Proteomes" id="UP000216533"/>
    </source>
</evidence>
<feature type="compositionally biased region" description="Low complexity" evidence="5">
    <location>
        <begin position="157"/>
        <end position="166"/>
    </location>
</feature>